<keyword evidence="4" id="KW-1185">Reference proteome</keyword>
<evidence type="ECO:0000313" key="3">
    <source>
        <dbReference type="EMBL" id="RVV97702.1"/>
    </source>
</evidence>
<keyword evidence="1" id="KW-0067">ATP-binding</keyword>
<accession>A0A438AG74</accession>
<dbReference type="RefSeq" id="WP_127906367.1">
    <property type="nucleotide sequence ID" value="NZ_RQXX01000003.1"/>
</dbReference>
<dbReference type="AlphaFoldDB" id="A0A438AG74"/>
<gene>
    <name evidence="3" type="ORF">EKE94_09370</name>
</gene>
<evidence type="ECO:0000256" key="1">
    <source>
        <dbReference type="PROSITE-ProRule" id="PRU00409"/>
    </source>
</evidence>
<dbReference type="PANTHER" id="PTHR21621:SF0">
    <property type="entry name" value="BETA-CITRYLGLUTAMATE SYNTHASE B-RELATED"/>
    <property type="match status" value="1"/>
</dbReference>
<dbReference type="GO" id="GO:0005524">
    <property type="term" value="F:ATP binding"/>
    <property type="evidence" value="ECO:0007669"/>
    <property type="project" value="UniProtKB-UniRule"/>
</dbReference>
<protein>
    <submittedName>
        <fullName evidence="3">Alpha-L-glutamate ligase-like protein</fullName>
    </submittedName>
</protein>
<dbReference type="SUPFAM" id="SSF56059">
    <property type="entry name" value="Glutathione synthetase ATP-binding domain-like"/>
    <property type="match status" value="1"/>
</dbReference>
<name>A0A438AG74_9RHOB</name>
<dbReference type="OrthoDB" id="336227at2"/>
<dbReference type="GO" id="GO:0046872">
    <property type="term" value="F:metal ion binding"/>
    <property type="evidence" value="ECO:0007669"/>
    <property type="project" value="InterPro"/>
</dbReference>
<dbReference type="InterPro" id="IPR011758">
    <property type="entry name" value="RimK-rel_E_lig"/>
</dbReference>
<organism evidence="3 4">
    <name type="scientific">Mesobaculum littorinae</name>
    <dbReference type="NCBI Taxonomy" id="2486419"/>
    <lineage>
        <taxon>Bacteria</taxon>
        <taxon>Pseudomonadati</taxon>
        <taxon>Pseudomonadota</taxon>
        <taxon>Alphaproteobacteria</taxon>
        <taxon>Rhodobacterales</taxon>
        <taxon>Roseobacteraceae</taxon>
        <taxon>Mesobaculum</taxon>
    </lineage>
</organism>
<keyword evidence="3" id="KW-0436">Ligase</keyword>
<dbReference type="EMBL" id="RQXX01000003">
    <property type="protein sequence ID" value="RVV97702.1"/>
    <property type="molecule type" value="Genomic_DNA"/>
</dbReference>
<dbReference type="GO" id="GO:0018169">
    <property type="term" value="F:ribosomal S6-glutamic acid ligase activity"/>
    <property type="evidence" value="ECO:0007669"/>
    <property type="project" value="TreeGrafter"/>
</dbReference>
<dbReference type="Gene3D" id="3.30.470.20">
    <property type="entry name" value="ATP-grasp fold, B domain"/>
    <property type="match status" value="1"/>
</dbReference>
<evidence type="ECO:0000313" key="4">
    <source>
        <dbReference type="Proteomes" id="UP000285908"/>
    </source>
</evidence>
<proteinExistence type="predicted"/>
<dbReference type="PANTHER" id="PTHR21621">
    <property type="entry name" value="RIBOSOMAL PROTEIN S6 MODIFICATION PROTEIN"/>
    <property type="match status" value="1"/>
</dbReference>
<comment type="caution">
    <text evidence="3">The sequence shown here is derived from an EMBL/GenBank/DDBJ whole genome shotgun (WGS) entry which is preliminary data.</text>
</comment>
<sequence>MLTTPWALKRRGVLGINARNTRYVADGNPRHLMPQVNNKIATKRLAAKAGVPTPELYGVIEIQAQVRRLDRMLEGREDFVIKPACGAQGDGILVISGRNKKGRRLAGGGVIGEPQLAHFISNVLSGMYSLNGLQDQAMLEEKVDFADVFEGLAEAGVPDVRIIVYRGVPAMAMARIPTRESGGKANLHKGGIGLGIAMDSGRTTRGVYHNRIIDEHPESGQPLSGIQLPDWHKIVEMSARCYDPTGLDYLGVDIVFDEERGPLLLELNARPGLAVQLSNGEGLDTRLRRIAAWVDERPRDTEERIAFGMTLSAPVP</sequence>
<dbReference type="NCBIfam" id="TIGR02291">
    <property type="entry name" value="rimK_rel_E_lig"/>
    <property type="match status" value="1"/>
</dbReference>
<evidence type="ECO:0000259" key="2">
    <source>
        <dbReference type="PROSITE" id="PS50975"/>
    </source>
</evidence>
<keyword evidence="1" id="KW-0547">Nucleotide-binding</keyword>
<dbReference type="InterPro" id="IPR039523">
    <property type="entry name" value="RimK-rel_E_lig_ATP-grasp"/>
</dbReference>
<dbReference type="Pfam" id="PF14397">
    <property type="entry name" value="ATPgrasp_ST"/>
    <property type="match status" value="1"/>
</dbReference>
<reference evidence="3 4" key="1">
    <citation type="submission" date="2018-11" db="EMBL/GenBank/DDBJ databases">
        <title>Mesobaculum littorinae gen. nov., sp. nov., isolated from Littorina scabra that represents a novel genus of the order Rhodobacteraceae.</title>
        <authorList>
            <person name="Li F."/>
        </authorList>
    </citation>
    <scope>NUCLEOTIDE SEQUENCE [LARGE SCALE GENOMIC DNA]</scope>
    <source>
        <strain evidence="3 4">M0103</strain>
    </source>
</reference>
<feature type="domain" description="ATP-grasp" evidence="2">
    <location>
        <begin position="43"/>
        <end position="296"/>
    </location>
</feature>
<dbReference type="Proteomes" id="UP000285908">
    <property type="component" value="Unassembled WGS sequence"/>
</dbReference>
<dbReference type="InterPro" id="IPR011761">
    <property type="entry name" value="ATP-grasp"/>
</dbReference>
<dbReference type="GO" id="GO:0009432">
    <property type="term" value="P:SOS response"/>
    <property type="evidence" value="ECO:0007669"/>
    <property type="project" value="TreeGrafter"/>
</dbReference>
<dbReference type="PROSITE" id="PS50975">
    <property type="entry name" value="ATP_GRASP"/>
    <property type="match status" value="1"/>
</dbReference>
<dbReference type="GO" id="GO:0005737">
    <property type="term" value="C:cytoplasm"/>
    <property type="evidence" value="ECO:0007669"/>
    <property type="project" value="TreeGrafter"/>
</dbReference>